<dbReference type="InterPro" id="IPR011009">
    <property type="entry name" value="Kinase-like_dom_sf"/>
</dbReference>
<proteinExistence type="predicted"/>
<protein>
    <submittedName>
        <fullName evidence="3">Cysteine-rich receptor-like protein kinase 29</fullName>
    </submittedName>
</protein>
<dbReference type="Pfam" id="PF07714">
    <property type="entry name" value="PK_Tyr_Ser-Thr"/>
    <property type="match status" value="1"/>
</dbReference>
<name>A0ABU6W580_9FABA</name>
<feature type="region of interest" description="Disordered" evidence="1">
    <location>
        <begin position="124"/>
        <end position="166"/>
    </location>
</feature>
<dbReference type="SUPFAM" id="SSF56112">
    <property type="entry name" value="Protein kinase-like (PK-like)"/>
    <property type="match status" value="1"/>
</dbReference>
<dbReference type="PANTHER" id="PTHR27006">
    <property type="entry name" value="PROMASTIGOTE SURFACE ANTIGEN PROTEIN PSA"/>
    <property type="match status" value="1"/>
</dbReference>
<evidence type="ECO:0000313" key="3">
    <source>
        <dbReference type="EMBL" id="MED6180561.1"/>
    </source>
</evidence>
<dbReference type="EMBL" id="JASCZI010181270">
    <property type="protein sequence ID" value="MED6180561.1"/>
    <property type="molecule type" value="Genomic_DNA"/>
</dbReference>
<accession>A0ABU6W580</accession>
<feature type="compositionally biased region" description="Low complexity" evidence="1">
    <location>
        <begin position="138"/>
        <end position="150"/>
    </location>
</feature>
<evidence type="ECO:0000313" key="4">
    <source>
        <dbReference type="Proteomes" id="UP001341840"/>
    </source>
</evidence>
<sequence>MAPEYAMYGQFSVKSDVFSFGVIVLEIVSGKRHMGNGNGESAEQLLSFAWRNWKEGTAINIADPSLGNISRNEFMRCIHIGLLCVQENLADRPNMGSIVLMLNSYSVTLPTPSEPAFFVGTRTRSRPLSGIQSGGNNSTTTRTSESTSKSAQESENEASITELYPR</sequence>
<comment type="caution">
    <text evidence="3">The sequence shown here is derived from an EMBL/GenBank/DDBJ whole genome shotgun (WGS) entry which is preliminary data.</text>
</comment>
<evidence type="ECO:0000259" key="2">
    <source>
        <dbReference type="Pfam" id="PF07714"/>
    </source>
</evidence>
<reference evidence="3 4" key="1">
    <citation type="journal article" date="2023" name="Plants (Basel)">
        <title>Bridging the Gap: Combining Genomics and Transcriptomics Approaches to Understand Stylosanthes scabra, an Orphan Legume from the Brazilian Caatinga.</title>
        <authorList>
            <person name="Ferreira-Neto J.R.C."/>
            <person name="da Silva M.D."/>
            <person name="Binneck E."/>
            <person name="de Melo N.F."/>
            <person name="da Silva R.H."/>
            <person name="de Melo A.L.T.M."/>
            <person name="Pandolfi V."/>
            <person name="Bustamante F.O."/>
            <person name="Brasileiro-Vidal A.C."/>
            <person name="Benko-Iseppon A.M."/>
        </authorList>
    </citation>
    <scope>NUCLEOTIDE SEQUENCE [LARGE SCALE GENOMIC DNA]</scope>
    <source>
        <tissue evidence="3">Leaves</tissue>
    </source>
</reference>
<dbReference type="Gene3D" id="1.10.510.10">
    <property type="entry name" value="Transferase(Phosphotransferase) domain 1"/>
    <property type="match status" value="1"/>
</dbReference>
<keyword evidence="4" id="KW-1185">Reference proteome</keyword>
<dbReference type="PANTHER" id="PTHR27006:SF606">
    <property type="entry name" value="INTERLEUKIN-1 RECEPTOR-ASSOCIATED KINASE 4"/>
    <property type="match status" value="1"/>
</dbReference>
<gene>
    <name evidence="3" type="primary">CRK29_1</name>
    <name evidence="3" type="ORF">PIB30_011323</name>
</gene>
<dbReference type="InterPro" id="IPR001245">
    <property type="entry name" value="Ser-Thr/Tyr_kinase_cat_dom"/>
</dbReference>
<evidence type="ECO:0000256" key="1">
    <source>
        <dbReference type="SAM" id="MobiDB-lite"/>
    </source>
</evidence>
<organism evidence="3 4">
    <name type="scientific">Stylosanthes scabra</name>
    <dbReference type="NCBI Taxonomy" id="79078"/>
    <lineage>
        <taxon>Eukaryota</taxon>
        <taxon>Viridiplantae</taxon>
        <taxon>Streptophyta</taxon>
        <taxon>Embryophyta</taxon>
        <taxon>Tracheophyta</taxon>
        <taxon>Spermatophyta</taxon>
        <taxon>Magnoliopsida</taxon>
        <taxon>eudicotyledons</taxon>
        <taxon>Gunneridae</taxon>
        <taxon>Pentapetalae</taxon>
        <taxon>rosids</taxon>
        <taxon>fabids</taxon>
        <taxon>Fabales</taxon>
        <taxon>Fabaceae</taxon>
        <taxon>Papilionoideae</taxon>
        <taxon>50 kb inversion clade</taxon>
        <taxon>dalbergioids sensu lato</taxon>
        <taxon>Dalbergieae</taxon>
        <taxon>Pterocarpus clade</taxon>
        <taxon>Stylosanthes</taxon>
    </lineage>
</organism>
<dbReference type="Proteomes" id="UP001341840">
    <property type="component" value="Unassembled WGS sequence"/>
</dbReference>
<feature type="domain" description="Serine-threonine/tyrosine-protein kinase catalytic" evidence="2">
    <location>
        <begin position="1"/>
        <end position="41"/>
    </location>
</feature>